<comment type="caution">
    <text evidence="1">The sequence shown here is derived from an EMBL/GenBank/DDBJ whole genome shotgun (WGS) entry which is preliminary data.</text>
</comment>
<protein>
    <submittedName>
        <fullName evidence="1">Uncharacterized protein</fullName>
    </submittedName>
</protein>
<name>A0ACC2C9V6_DIPCM</name>
<evidence type="ECO:0000313" key="1">
    <source>
        <dbReference type="EMBL" id="KAJ7538826.1"/>
    </source>
</evidence>
<gene>
    <name evidence="1" type="ORF">O6H91_11G064600</name>
</gene>
<reference evidence="2" key="1">
    <citation type="journal article" date="2024" name="Proc. Natl. Acad. Sci. U.S.A.">
        <title>Extraordinary preservation of gene collinearity over three hundred million years revealed in homosporous lycophytes.</title>
        <authorList>
            <person name="Li C."/>
            <person name="Wickell D."/>
            <person name="Kuo L.Y."/>
            <person name="Chen X."/>
            <person name="Nie B."/>
            <person name="Liao X."/>
            <person name="Peng D."/>
            <person name="Ji J."/>
            <person name="Jenkins J."/>
            <person name="Williams M."/>
            <person name="Shu S."/>
            <person name="Plott C."/>
            <person name="Barry K."/>
            <person name="Rajasekar S."/>
            <person name="Grimwood J."/>
            <person name="Han X."/>
            <person name="Sun S."/>
            <person name="Hou Z."/>
            <person name="He W."/>
            <person name="Dai G."/>
            <person name="Sun C."/>
            <person name="Schmutz J."/>
            <person name="Leebens-Mack J.H."/>
            <person name="Li F.W."/>
            <person name="Wang L."/>
        </authorList>
    </citation>
    <scope>NUCLEOTIDE SEQUENCE [LARGE SCALE GENOMIC DNA]</scope>
    <source>
        <strain evidence="2">cv. PW_Plant_1</strain>
    </source>
</reference>
<evidence type="ECO:0000313" key="2">
    <source>
        <dbReference type="Proteomes" id="UP001162992"/>
    </source>
</evidence>
<keyword evidence="2" id="KW-1185">Reference proteome</keyword>
<dbReference type="EMBL" id="CM055102">
    <property type="protein sequence ID" value="KAJ7538826.1"/>
    <property type="molecule type" value="Genomic_DNA"/>
</dbReference>
<proteinExistence type="predicted"/>
<dbReference type="Proteomes" id="UP001162992">
    <property type="component" value="Chromosome 11"/>
</dbReference>
<accession>A0ACC2C9V6</accession>
<sequence length="484" mass="52128">MTSDGPAQTRATRDRHRGCTARIISLFMDGKKDVFRPLGHLMFALLLHITAIVMVLPVMTTVLLEALCDGKRECSQAIYLTGLQQAVSGIGTMVVTPILGYLSDEYGRKPLLMVPLVAAVLPMAVLAYSRTKTYVYIFFILRTIVAMFSEGSLTCLALAYVGDTVEERFRAPAVGIMTASLSSGFVTGVIFARVLPESQVFKIAAAMLAISALYLKVFLVEINYCLPASNQASGEQKSLSLKLRASLSRSTLSITETLQIVQRNKILMQVSFITFVSNLGEAGVQSSLLYYLKATFNFGKDQFADLMLIAGIVAVFSQLAVMPVLIHILGEKSVLCLGLFAAFTNALLYGIAWAPWVPYLAASLGVFSIFVFPCTGSIVSKAAGPEEQGKLQGFVASVRSLSSIISPLAMSPLTALFLSDHAPFHCPGFSLICAALAMLVAAVQGSVMERLSPPFPSTNAYSRVQVFPTTEAVLPHPAEFAIDD</sequence>
<organism evidence="1 2">
    <name type="scientific">Diphasiastrum complanatum</name>
    <name type="common">Issler's clubmoss</name>
    <name type="synonym">Lycopodium complanatum</name>
    <dbReference type="NCBI Taxonomy" id="34168"/>
    <lineage>
        <taxon>Eukaryota</taxon>
        <taxon>Viridiplantae</taxon>
        <taxon>Streptophyta</taxon>
        <taxon>Embryophyta</taxon>
        <taxon>Tracheophyta</taxon>
        <taxon>Lycopodiopsida</taxon>
        <taxon>Lycopodiales</taxon>
        <taxon>Lycopodiaceae</taxon>
        <taxon>Lycopodioideae</taxon>
        <taxon>Diphasiastrum</taxon>
    </lineage>
</organism>